<feature type="binding site" evidence="5">
    <location>
        <position position="230"/>
    </location>
    <ligand>
        <name>Ca(2+)</name>
        <dbReference type="ChEBI" id="CHEBI:29108"/>
        <label>1</label>
        <note>catalytic</note>
    </ligand>
</feature>
<dbReference type="EC" id="3.1.1.2" evidence="7"/>
<dbReference type="GO" id="GO:0004064">
    <property type="term" value="F:arylesterase activity"/>
    <property type="evidence" value="ECO:0007669"/>
    <property type="project" value="UniProtKB-EC"/>
</dbReference>
<keyword evidence="2 7" id="KW-0378">Hydrolase</keyword>
<dbReference type="InterPro" id="IPR011042">
    <property type="entry name" value="6-blade_b-propeller_TolB-like"/>
</dbReference>
<protein>
    <submittedName>
        <fullName evidence="7">PON</fullName>
        <ecNumber evidence="7">3.1.1.2</ecNumber>
        <ecNumber evidence="7">3.1.8.1</ecNumber>
    </submittedName>
</protein>
<feature type="binding site" evidence="5">
    <location>
        <position position="406"/>
    </location>
    <ligand>
        <name>Ca(2+)</name>
        <dbReference type="ChEBI" id="CHEBI:29108"/>
        <label>1</label>
        <note>catalytic</note>
    </ligand>
</feature>
<dbReference type="EMBL" id="CAJPWZ010001275">
    <property type="protein sequence ID" value="CAG2211797.1"/>
    <property type="molecule type" value="Genomic_DNA"/>
</dbReference>
<dbReference type="GO" id="GO:0046872">
    <property type="term" value="F:metal ion binding"/>
    <property type="evidence" value="ECO:0007669"/>
    <property type="project" value="UniProtKB-KW"/>
</dbReference>
<dbReference type="SUPFAM" id="SSF63829">
    <property type="entry name" value="Calcium-dependent phosphotriesterase"/>
    <property type="match status" value="1"/>
</dbReference>
<proteinExistence type="inferred from homology"/>
<evidence type="ECO:0000313" key="8">
    <source>
        <dbReference type="Proteomes" id="UP000683360"/>
    </source>
</evidence>
<comment type="PTM">
    <text evidence="6">Glycosylated.</text>
</comment>
<dbReference type="OrthoDB" id="423498at2759"/>
<dbReference type="InterPro" id="IPR002640">
    <property type="entry name" value="Arylesterase"/>
</dbReference>
<feature type="binding site" evidence="5">
    <location>
        <position position="451"/>
    </location>
    <ligand>
        <name>Ca(2+)</name>
        <dbReference type="ChEBI" id="CHEBI:29108"/>
        <label>1</label>
        <note>catalytic</note>
    </ligand>
</feature>
<feature type="binding site" evidence="5">
    <location>
        <position position="452"/>
    </location>
    <ligand>
        <name>Ca(2+)</name>
        <dbReference type="ChEBI" id="CHEBI:29108"/>
        <label>1</label>
        <note>catalytic</note>
    </ligand>
</feature>
<keyword evidence="5" id="KW-0106">Calcium</keyword>
<sequence>MIKKAIAAVIGLLIIQFIVKFLHKLELFKHVYNHTPGPCRIVHGKGIGYEDMETLPNGLTLITSVGIGYEDMATIPNGLTLITSVGIGYEDMTTIPNGLALITSVGIGYEDMATIPNGLTLITSVGIGYEDMTTIPNGLALITSVGIGYEDMTTIPNGLTLITSVGIGYEDMATLPNGLTLITSVGIGYEDMATLPNGLTLITSVGIGYEDMATLPNGLTLITSVGIGYEDMEILTNGITLVTSGLVMPIASSTVSEHRKKHNGKGRIYLFDFNQPDKGIEELTIVGDQFNHSDFGPGGISLWKDKDKVAVMVVNHGSAGDTIEKFLFIAKDKQLKHVHTYRDPTIHMVNDVAMDSENSFYFINFAYYKNGLFHVLEAVIPLAYGNLMYYDGKAYHKQDEGFFTLNGLILSHDQQYLYTGETIPQKFHTFTRQKNGTLSRYQEFNVKTAIDNPTLDKDGNVLFGTHPIIWQVMGHMDNPETPAPSQVVLSVLKVTEILLIPGNHLRKTT</sequence>
<keyword evidence="5" id="KW-0479">Metal-binding</keyword>
<feature type="binding site" evidence="5">
    <location>
        <position position="351"/>
    </location>
    <ligand>
        <name>Ca(2+)</name>
        <dbReference type="ChEBI" id="CHEBI:29108"/>
        <label>1</label>
        <note>catalytic</note>
    </ligand>
</feature>
<keyword evidence="8" id="KW-1185">Reference proteome</keyword>
<feature type="binding site" evidence="5">
    <location>
        <position position="300"/>
    </location>
    <ligand>
        <name>Ca(2+)</name>
        <dbReference type="ChEBI" id="CHEBI:29108"/>
        <label>1</label>
        <note>catalytic</note>
    </ligand>
</feature>
<keyword evidence="4 6" id="KW-0325">Glycoprotein</keyword>
<evidence type="ECO:0000256" key="4">
    <source>
        <dbReference type="ARBA" id="ARBA00023180"/>
    </source>
</evidence>
<dbReference type="InterPro" id="IPR051288">
    <property type="entry name" value="Serum_paraoxonase/arylesterase"/>
</dbReference>
<evidence type="ECO:0000256" key="1">
    <source>
        <dbReference type="ARBA" id="ARBA00008595"/>
    </source>
</evidence>
<evidence type="ECO:0000256" key="5">
    <source>
        <dbReference type="PIRSR" id="PIRSR602640-2"/>
    </source>
</evidence>
<comment type="cofactor">
    <cofactor evidence="5">
        <name>Ca(2+)</name>
        <dbReference type="ChEBI" id="CHEBI:29108"/>
    </cofactor>
    <text evidence="5">Binds 2 calcium ions per subunit.</text>
</comment>
<gene>
    <name evidence="7" type="ORF">MEDL_25814</name>
</gene>
<evidence type="ECO:0000256" key="6">
    <source>
        <dbReference type="PIRSR" id="PIRSR602640-4"/>
    </source>
</evidence>
<evidence type="ECO:0000256" key="2">
    <source>
        <dbReference type="ARBA" id="ARBA00022801"/>
    </source>
</evidence>
<keyword evidence="3" id="KW-1015">Disulfide bond</keyword>
<organism evidence="7 8">
    <name type="scientific">Mytilus edulis</name>
    <name type="common">Blue mussel</name>
    <dbReference type="NCBI Taxonomy" id="6550"/>
    <lineage>
        <taxon>Eukaryota</taxon>
        <taxon>Metazoa</taxon>
        <taxon>Spiralia</taxon>
        <taxon>Lophotrochozoa</taxon>
        <taxon>Mollusca</taxon>
        <taxon>Bivalvia</taxon>
        <taxon>Autobranchia</taxon>
        <taxon>Pteriomorphia</taxon>
        <taxon>Mytilida</taxon>
        <taxon>Mytiloidea</taxon>
        <taxon>Mytilidae</taxon>
        <taxon>Mytilinae</taxon>
        <taxon>Mytilus</taxon>
    </lineage>
</organism>
<dbReference type="Proteomes" id="UP000683360">
    <property type="component" value="Unassembled WGS sequence"/>
</dbReference>
<dbReference type="AlphaFoldDB" id="A0A8S3RUJ2"/>
<comment type="caution">
    <text evidence="7">The sequence shown here is derived from an EMBL/GenBank/DDBJ whole genome shotgun (WGS) entry which is preliminary data.</text>
</comment>
<dbReference type="GO" id="GO:0004063">
    <property type="term" value="F:aryldialkylphosphatase activity"/>
    <property type="evidence" value="ECO:0007669"/>
    <property type="project" value="UniProtKB-EC"/>
</dbReference>
<dbReference type="PANTHER" id="PTHR11799:SF12">
    <property type="entry name" value="PARAOXONASE-RELATED"/>
    <property type="match status" value="1"/>
</dbReference>
<dbReference type="EC" id="3.1.8.1" evidence="7"/>
<feature type="glycosylation site" description="N-linked (GlcNAc...) asparagine" evidence="6">
    <location>
        <position position="452"/>
    </location>
</feature>
<evidence type="ECO:0000313" key="7">
    <source>
        <dbReference type="EMBL" id="CAG2211797.1"/>
    </source>
</evidence>
<dbReference type="PANTHER" id="PTHR11799">
    <property type="entry name" value="PARAOXONASE"/>
    <property type="match status" value="1"/>
</dbReference>
<dbReference type="Gene3D" id="2.120.10.30">
    <property type="entry name" value="TolB, C-terminal domain"/>
    <property type="match status" value="2"/>
</dbReference>
<feature type="glycosylation site" description="N-linked (GlcNAc...) asparagine" evidence="6">
    <location>
        <position position="435"/>
    </location>
</feature>
<reference evidence="7" key="1">
    <citation type="submission" date="2021-03" db="EMBL/GenBank/DDBJ databases">
        <authorList>
            <person name="Bekaert M."/>
        </authorList>
    </citation>
    <scope>NUCLEOTIDE SEQUENCE</scope>
</reference>
<name>A0A8S3RUJ2_MYTED</name>
<feature type="binding site" evidence="5">
    <location>
        <position position="350"/>
    </location>
    <ligand>
        <name>Ca(2+)</name>
        <dbReference type="ChEBI" id="CHEBI:29108"/>
        <label>1</label>
        <note>catalytic</note>
    </ligand>
</feature>
<feature type="binding site" evidence="5">
    <location>
        <position position="231"/>
    </location>
    <ligand>
        <name>Ca(2+)</name>
        <dbReference type="ChEBI" id="CHEBI:29108"/>
        <label>1</label>
        <note>catalytic</note>
    </ligand>
</feature>
<comment type="similarity">
    <text evidence="1">Belongs to the paraoxonase family.</text>
</comment>
<dbReference type="Pfam" id="PF01731">
    <property type="entry name" value="Arylesterase"/>
    <property type="match status" value="1"/>
</dbReference>
<evidence type="ECO:0000256" key="3">
    <source>
        <dbReference type="ARBA" id="ARBA00023157"/>
    </source>
</evidence>
<dbReference type="PRINTS" id="PR01785">
    <property type="entry name" value="PARAOXONASE"/>
</dbReference>
<accession>A0A8S3RUJ2</accession>